<evidence type="ECO:0000256" key="1">
    <source>
        <dbReference type="SAM" id="MobiDB-lite"/>
    </source>
</evidence>
<evidence type="ECO:0000313" key="2">
    <source>
        <dbReference type="EMBL" id="PWN18610.1"/>
    </source>
</evidence>
<feature type="compositionally biased region" description="Pro residues" evidence="1">
    <location>
        <begin position="26"/>
        <end position="38"/>
    </location>
</feature>
<dbReference type="AlphaFoldDB" id="A0A316U062"/>
<feature type="compositionally biased region" description="Low complexity" evidence="1">
    <location>
        <begin position="427"/>
        <end position="439"/>
    </location>
</feature>
<dbReference type="GeneID" id="37017178"/>
<keyword evidence="3" id="KW-1185">Reference proteome</keyword>
<feature type="compositionally biased region" description="Polar residues" evidence="1">
    <location>
        <begin position="542"/>
        <end position="552"/>
    </location>
</feature>
<reference evidence="2 3" key="1">
    <citation type="journal article" date="2018" name="Mol. Biol. Evol.">
        <title>Broad Genomic Sampling Reveals a Smut Pathogenic Ancestry of the Fungal Clade Ustilaginomycotina.</title>
        <authorList>
            <person name="Kijpornyongpan T."/>
            <person name="Mondo S.J."/>
            <person name="Barry K."/>
            <person name="Sandor L."/>
            <person name="Lee J."/>
            <person name="Lipzen A."/>
            <person name="Pangilinan J."/>
            <person name="LaButti K."/>
            <person name="Hainaut M."/>
            <person name="Henrissat B."/>
            <person name="Grigoriev I.V."/>
            <person name="Spatafora J.W."/>
            <person name="Aime M.C."/>
        </authorList>
    </citation>
    <scope>NUCLEOTIDE SEQUENCE [LARGE SCALE GENOMIC DNA]</scope>
    <source>
        <strain evidence="2 3">MCA 4718</strain>
    </source>
</reference>
<sequence>MDPWASPWAEEDAAATSTSVQDAPRAPSPPIASPPPRAATPEIDPWAVPATPRATVAEGSAAKSQGSPTESRNAQPWSGGWRAEREEPAAAAATSTSHDVHAPQETEEGHIGPVDDTADPWADPVRRTATEASHTSASQGWRSEPVEEGWQPTEHAAVTWGSTGGIGLVAQSAGIDSLNERRADWSTSAVAAPSYAGEPMTDIDAAFAARIRGSQRSASSSAAEAPEQSNGAAQPASSVNVGDITPKDVTKASPFSLGTARETLASLSAKAPRLSSTPASTSSIGPAAPSTSTVTTPVTKPSTEQLAVAQQTRGEGWEMKKKPAPSALAGFVGGWISQRGARGREEDSDNVVRGNEEDSEDEEEQAGVNKARGSHSGEMKGSVVAQPNLPDLLGEEVEAEGSKDTPSASTSAQPSAVGRLWGRWRKPAAAEAQPAPAKPTGDIDADGLDWLASAPPSSANHQQHQQPPRTGKQDHSSIDDLFDFDSLSVASTSRAKPSLQQVLPPRPATSTPPYRDEPCATTAASTATDDWSWLDAAASNSVARQPTSSFSSPPILRPASNGPSSVRPAVQLLSHSNTTLNRSASAGKRPVLLPPPPPPSGRYSPSVAQQIAARPSSSSSSSSLAMASASSVPTFDFLSTPLPPNRPPPTQSGAGAVPLRPPASSSAAQPSQSRGPMTKDDLLFFESMG</sequence>
<feature type="compositionally biased region" description="Polar residues" evidence="1">
    <location>
        <begin position="130"/>
        <end position="141"/>
    </location>
</feature>
<organism evidence="2 3">
    <name type="scientific">Pseudomicrostroma glucosiphilum</name>
    <dbReference type="NCBI Taxonomy" id="1684307"/>
    <lineage>
        <taxon>Eukaryota</taxon>
        <taxon>Fungi</taxon>
        <taxon>Dikarya</taxon>
        <taxon>Basidiomycota</taxon>
        <taxon>Ustilaginomycotina</taxon>
        <taxon>Exobasidiomycetes</taxon>
        <taxon>Microstromatales</taxon>
        <taxon>Microstromatales incertae sedis</taxon>
        <taxon>Pseudomicrostroma</taxon>
    </lineage>
</organism>
<name>A0A316U062_9BASI</name>
<dbReference type="EMBL" id="KZ819335">
    <property type="protein sequence ID" value="PWN18610.1"/>
    <property type="molecule type" value="Genomic_DNA"/>
</dbReference>
<feature type="compositionally biased region" description="Polar residues" evidence="1">
    <location>
        <begin position="304"/>
        <end position="313"/>
    </location>
</feature>
<dbReference type="Proteomes" id="UP000245942">
    <property type="component" value="Unassembled WGS sequence"/>
</dbReference>
<feature type="region of interest" description="Disordered" evidence="1">
    <location>
        <begin position="268"/>
        <end position="325"/>
    </location>
</feature>
<feature type="compositionally biased region" description="Polar residues" evidence="1">
    <location>
        <begin position="573"/>
        <end position="584"/>
    </location>
</feature>
<gene>
    <name evidence="2" type="ORF">BCV69DRAFT_68090</name>
</gene>
<proteinExistence type="predicted"/>
<dbReference type="RefSeq" id="XP_025345770.1">
    <property type="nucleotide sequence ID" value="XM_025495444.1"/>
</dbReference>
<feature type="compositionally biased region" description="Low complexity" evidence="1">
    <location>
        <begin position="289"/>
        <end position="303"/>
    </location>
</feature>
<feature type="compositionally biased region" description="Low complexity" evidence="1">
    <location>
        <begin position="662"/>
        <end position="673"/>
    </location>
</feature>
<accession>A0A316U062</accession>
<feature type="region of interest" description="Disordered" evidence="1">
    <location>
        <begin position="1"/>
        <end position="159"/>
    </location>
</feature>
<feature type="region of interest" description="Disordered" evidence="1">
    <location>
        <begin position="542"/>
        <end position="689"/>
    </location>
</feature>
<feature type="region of interest" description="Disordered" evidence="1">
    <location>
        <begin position="211"/>
        <end position="256"/>
    </location>
</feature>
<feature type="compositionally biased region" description="Pro residues" evidence="1">
    <location>
        <begin position="641"/>
        <end position="650"/>
    </location>
</feature>
<feature type="compositionally biased region" description="Low complexity" evidence="1">
    <location>
        <begin position="211"/>
        <end position="229"/>
    </location>
</feature>
<feature type="compositionally biased region" description="Polar residues" evidence="1">
    <location>
        <begin position="455"/>
        <end position="468"/>
    </location>
</feature>
<feature type="compositionally biased region" description="Low complexity" evidence="1">
    <location>
        <begin position="520"/>
        <end position="530"/>
    </location>
</feature>
<protein>
    <submittedName>
        <fullName evidence="2">Uncharacterized protein</fullName>
    </submittedName>
</protein>
<evidence type="ECO:0000313" key="3">
    <source>
        <dbReference type="Proteomes" id="UP000245942"/>
    </source>
</evidence>
<feature type="compositionally biased region" description="Polar residues" evidence="1">
    <location>
        <begin position="489"/>
        <end position="501"/>
    </location>
</feature>
<feature type="compositionally biased region" description="Polar residues" evidence="1">
    <location>
        <begin position="62"/>
        <end position="76"/>
    </location>
</feature>
<feature type="compositionally biased region" description="Polar residues" evidence="1">
    <location>
        <begin position="274"/>
        <end position="284"/>
    </location>
</feature>
<feature type="compositionally biased region" description="Low complexity" evidence="1">
    <location>
        <begin position="612"/>
        <end position="631"/>
    </location>
</feature>
<feature type="compositionally biased region" description="Basic and acidic residues" evidence="1">
    <location>
        <begin position="98"/>
        <end position="110"/>
    </location>
</feature>
<feature type="compositionally biased region" description="Low complexity" evidence="1">
    <location>
        <begin position="405"/>
        <end position="416"/>
    </location>
</feature>
<feature type="compositionally biased region" description="Polar residues" evidence="1">
    <location>
        <begin position="230"/>
        <end position="240"/>
    </location>
</feature>
<feature type="region of interest" description="Disordered" evidence="1">
    <location>
        <begin position="338"/>
        <end position="530"/>
    </location>
</feature>